<feature type="binding site" evidence="7">
    <location>
        <position position="356"/>
    </location>
    <ligand>
        <name>phosphoenolpyruvate</name>
        <dbReference type="ChEBI" id="CHEBI:58702"/>
    </ligand>
</feature>
<comment type="caution">
    <text evidence="9">The sequence shown here is derived from an EMBL/GenBank/DDBJ whole genome shotgun (WGS) entry which is preliminary data.</text>
</comment>
<evidence type="ECO:0000256" key="5">
    <source>
        <dbReference type="ARBA" id="ARBA00023141"/>
    </source>
</evidence>
<evidence type="ECO:0000256" key="2">
    <source>
        <dbReference type="ARBA" id="ARBA00009948"/>
    </source>
</evidence>
<keyword evidence="7" id="KW-0963">Cytoplasm</keyword>
<accession>A0AAE3JB03</accession>
<feature type="binding site" evidence="7">
    <location>
        <position position="126"/>
    </location>
    <ligand>
        <name>phosphoenolpyruvate</name>
        <dbReference type="ChEBI" id="CHEBI:58702"/>
    </ligand>
</feature>
<feature type="domain" description="Enolpyruvate transferase" evidence="8">
    <location>
        <begin position="11"/>
        <end position="431"/>
    </location>
</feature>
<feature type="binding site" evidence="7">
    <location>
        <position position="25"/>
    </location>
    <ligand>
        <name>3-phosphoshikimate</name>
        <dbReference type="ChEBI" id="CHEBI:145989"/>
    </ligand>
</feature>
<keyword evidence="4 7" id="KW-0808">Transferase</keyword>
<keyword evidence="5 7" id="KW-0057">Aromatic amino acid biosynthesis</keyword>
<feature type="active site" description="Proton acceptor" evidence="7">
    <location>
        <position position="325"/>
    </location>
</feature>
<evidence type="ECO:0000256" key="4">
    <source>
        <dbReference type="ARBA" id="ARBA00022679"/>
    </source>
</evidence>
<evidence type="ECO:0000256" key="6">
    <source>
        <dbReference type="ARBA" id="ARBA00044633"/>
    </source>
</evidence>
<comment type="subcellular location">
    <subcellularLocation>
        <location evidence="7">Cytoplasm</location>
    </subcellularLocation>
</comment>
<feature type="binding site" evidence="7">
    <location>
        <position position="183"/>
    </location>
    <ligand>
        <name>phosphoenolpyruvate</name>
        <dbReference type="ChEBI" id="CHEBI:58702"/>
    </ligand>
</feature>
<evidence type="ECO:0000256" key="1">
    <source>
        <dbReference type="ARBA" id="ARBA00004811"/>
    </source>
</evidence>
<dbReference type="InterPro" id="IPR036968">
    <property type="entry name" value="Enolpyruvate_Tfrase_sf"/>
</dbReference>
<gene>
    <name evidence="7 9" type="primary">aroA</name>
    <name evidence="9" type="ORF">LKD48_00760</name>
</gene>
<feature type="binding site" evidence="7">
    <location>
        <position position="352"/>
    </location>
    <ligand>
        <name>3-phosphoshikimate</name>
        <dbReference type="ChEBI" id="CHEBI:145989"/>
    </ligand>
</feature>
<feature type="binding site" evidence="7">
    <location>
        <position position="182"/>
    </location>
    <ligand>
        <name>3-phosphoshikimate</name>
        <dbReference type="ChEBI" id="CHEBI:145989"/>
    </ligand>
</feature>
<feature type="binding site" evidence="7">
    <location>
        <position position="183"/>
    </location>
    <ligand>
        <name>3-phosphoshikimate</name>
        <dbReference type="ChEBI" id="CHEBI:145989"/>
    </ligand>
</feature>
<feature type="binding site" evidence="7">
    <location>
        <position position="397"/>
    </location>
    <ligand>
        <name>phosphoenolpyruvate</name>
        <dbReference type="ChEBI" id="CHEBI:58702"/>
    </ligand>
</feature>
<dbReference type="GO" id="GO:0009073">
    <property type="term" value="P:aromatic amino acid family biosynthetic process"/>
    <property type="evidence" value="ECO:0007669"/>
    <property type="project" value="UniProtKB-KW"/>
</dbReference>
<evidence type="ECO:0000313" key="10">
    <source>
        <dbReference type="Proteomes" id="UP001198200"/>
    </source>
</evidence>
<name>A0AAE3JB03_9FIRM</name>
<dbReference type="PANTHER" id="PTHR21090:SF5">
    <property type="entry name" value="PENTAFUNCTIONAL AROM POLYPEPTIDE"/>
    <property type="match status" value="1"/>
</dbReference>
<keyword evidence="10" id="KW-1185">Reference proteome</keyword>
<feature type="binding site" evidence="7">
    <location>
        <position position="25"/>
    </location>
    <ligand>
        <name>phosphoenolpyruvate</name>
        <dbReference type="ChEBI" id="CHEBI:58702"/>
    </ligand>
</feature>
<proteinExistence type="inferred from homology"/>
<comment type="function">
    <text evidence="7">Catalyzes the transfer of the enolpyruvyl moiety of phosphoenolpyruvate (PEP) to the 5-hydroxyl of shikimate-3-phosphate (S3P) to produce enolpyruvyl shikimate-3-phosphate and inorganic phosphate.</text>
</comment>
<sequence length="440" mass="47734">MEEYRVKKVNEIKQTSITVHVPGSKSITNRALLLAALAKGESALSGVLFSDDSRHFLDCVQKLGIETKVEEDNCNVTVNGHGGQVPAKDAAIYVGSAGTAARFLAAFLGLSEGTHYMDASAQMRKRPMGPLLKTLTGIGASFLFEGQDGHFPFEVTGAGLLIDDSDNEKKRIDVSVNINDSSQFLSALLISLGAYAGESVIRVEGTHGMAYIDMTVRMMEQFGIKVQSENGVYKIAKQGGYQAKKYDIEPDVSAACYFYAMAALLGISVTVSGVHEESLQGDVEFVHILEKMGCICEDTPEGICVSKPANGILKGVDVNMHSCSDQAITLAAIAPFADTPTTIRGIAHIRLQESNRIAAICTELTRMDIRCEEGEDSITIWPGTPKPALIQTYDDHRMAMGFSLVGLRAEGIVINDPMCCKKTFEHYFDVLDEIVEKIQM</sequence>
<comment type="caution">
    <text evidence="7">Lacks conserved residue(s) required for the propagation of feature annotation.</text>
</comment>
<evidence type="ECO:0000259" key="8">
    <source>
        <dbReference type="Pfam" id="PF00275"/>
    </source>
</evidence>
<evidence type="ECO:0000256" key="3">
    <source>
        <dbReference type="ARBA" id="ARBA00022605"/>
    </source>
</evidence>
<dbReference type="InterPro" id="IPR006264">
    <property type="entry name" value="EPSP_synthase"/>
</dbReference>
<dbReference type="EC" id="2.5.1.19" evidence="7"/>
<comment type="subunit">
    <text evidence="7">Monomer.</text>
</comment>
<evidence type="ECO:0000256" key="7">
    <source>
        <dbReference type="HAMAP-Rule" id="MF_00210"/>
    </source>
</evidence>
<dbReference type="InterPro" id="IPR013792">
    <property type="entry name" value="RNA3'P_cycl/enolpyr_Trfase_a/b"/>
</dbReference>
<comment type="catalytic activity">
    <reaction evidence="6">
        <text>3-phosphoshikimate + phosphoenolpyruvate = 5-O-(1-carboxyvinyl)-3-phosphoshikimate + phosphate</text>
        <dbReference type="Rhea" id="RHEA:21256"/>
        <dbReference type="ChEBI" id="CHEBI:43474"/>
        <dbReference type="ChEBI" id="CHEBI:57701"/>
        <dbReference type="ChEBI" id="CHEBI:58702"/>
        <dbReference type="ChEBI" id="CHEBI:145989"/>
        <dbReference type="EC" id="2.5.1.19"/>
    </reaction>
    <physiologicalReaction direction="left-to-right" evidence="6">
        <dbReference type="Rhea" id="RHEA:21257"/>
    </physiologicalReaction>
</comment>
<dbReference type="Pfam" id="PF00275">
    <property type="entry name" value="EPSP_synthase"/>
    <property type="match status" value="1"/>
</dbReference>
<dbReference type="SUPFAM" id="SSF55205">
    <property type="entry name" value="EPT/RTPC-like"/>
    <property type="match status" value="1"/>
</dbReference>
<dbReference type="Proteomes" id="UP001198200">
    <property type="component" value="Unassembled WGS sequence"/>
</dbReference>
<dbReference type="AlphaFoldDB" id="A0AAE3JB03"/>
<dbReference type="CDD" id="cd01556">
    <property type="entry name" value="EPSP_synthase"/>
    <property type="match status" value="1"/>
</dbReference>
<feature type="binding site" evidence="7">
    <location>
        <position position="26"/>
    </location>
    <ligand>
        <name>3-phosphoshikimate</name>
        <dbReference type="ChEBI" id="CHEBI:145989"/>
    </ligand>
</feature>
<feature type="binding site" evidence="7">
    <location>
        <position position="325"/>
    </location>
    <ligand>
        <name>3-phosphoshikimate</name>
        <dbReference type="ChEBI" id="CHEBI:145989"/>
    </ligand>
</feature>
<dbReference type="HAMAP" id="MF_00210">
    <property type="entry name" value="EPSP_synth"/>
    <property type="match status" value="1"/>
</dbReference>
<dbReference type="RefSeq" id="WP_308730863.1">
    <property type="nucleotide sequence ID" value="NZ_JAJEQN010000002.1"/>
</dbReference>
<protein>
    <recommendedName>
        <fullName evidence="7">3-phosphoshikimate 1-carboxyvinyltransferase</fullName>
        <ecNumber evidence="7">2.5.1.19</ecNumber>
    </recommendedName>
    <alternativeName>
        <fullName evidence="7">5-enolpyruvylshikimate-3-phosphate synthase</fullName>
        <shortName evidence="7">EPSP synthase</shortName>
        <shortName evidence="7">EPSPS</shortName>
    </alternativeName>
</protein>
<dbReference type="GO" id="GO:0009423">
    <property type="term" value="P:chorismate biosynthetic process"/>
    <property type="evidence" value="ECO:0007669"/>
    <property type="project" value="UniProtKB-UniRule"/>
</dbReference>
<dbReference type="PANTHER" id="PTHR21090">
    <property type="entry name" value="AROM/DEHYDROQUINATE SYNTHASE"/>
    <property type="match status" value="1"/>
</dbReference>
<dbReference type="GO" id="GO:0008652">
    <property type="term" value="P:amino acid biosynthetic process"/>
    <property type="evidence" value="ECO:0007669"/>
    <property type="project" value="UniProtKB-KW"/>
</dbReference>
<feature type="binding site" evidence="7">
    <location>
        <position position="98"/>
    </location>
    <ligand>
        <name>phosphoenolpyruvate</name>
        <dbReference type="ChEBI" id="CHEBI:58702"/>
    </ligand>
</feature>
<dbReference type="PIRSF" id="PIRSF000505">
    <property type="entry name" value="EPSPS"/>
    <property type="match status" value="1"/>
</dbReference>
<dbReference type="EMBL" id="JAJEQN010000002">
    <property type="protein sequence ID" value="MCC2220179.1"/>
    <property type="molecule type" value="Genomic_DNA"/>
</dbReference>
<comment type="pathway">
    <text evidence="1 7">Metabolic intermediate biosynthesis; chorismate biosynthesis; chorismate from D-erythrose 4-phosphate and phosphoenolpyruvate: step 6/7.</text>
</comment>
<comment type="similarity">
    <text evidence="2 7">Belongs to the EPSP synthase family.</text>
</comment>
<feature type="binding site" evidence="7">
    <location>
        <position position="422"/>
    </location>
    <ligand>
        <name>phosphoenolpyruvate</name>
        <dbReference type="ChEBI" id="CHEBI:58702"/>
    </ligand>
</feature>
<dbReference type="GO" id="GO:0003866">
    <property type="term" value="F:3-phosphoshikimate 1-carboxyvinyltransferase activity"/>
    <property type="evidence" value="ECO:0007669"/>
    <property type="project" value="UniProtKB-UniRule"/>
</dbReference>
<dbReference type="Gene3D" id="3.65.10.10">
    <property type="entry name" value="Enolpyruvate transferase domain"/>
    <property type="match status" value="2"/>
</dbReference>
<dbReference type="InterPro" id="IPR001986">
    <property type="entry name" value="Enolpyruvate_Tfrase_dom"/>
</dbReference>
<feature type="binding site" evidence="7">
    <location>
        <position position="181"/>
    </location>
    <ligand>
        <name>3-phosphoshikimate</name>
        <dbReference type="ChEBI" id="CHEBI:145989"/>
    </ligand>
</feature>
<keyword evidence="3 7" id="KW-0028">Amino-acid biosynthesis</keyword>
<reference evidence="9 10" key="1">
    <citation type="submission" date="2021-10" db="EMBL/GenBank/DDBJ databases">
        <title>Anaerobic single-cell dispensing facilitates the cultivation of human gut bacteria.</title>
        <authorList>
            <person name="Afrizal A."/>
        </authorList>
    </citation>
    <scope>NUCLEOTIDE SEQUENCE [LARGE SCALE GENOMIC DNA]</scope>
    <source>
        <strain evidence="9 10">CLA-AA-H224</strain>
    </source>
</reference>
<evidence type="ECO:0000313" key="9">
    <source>
        <dbReference type="EMBL" id="MCC2220179.1"/>
    </source>
</evidence>
<dbReference type="NCBIfam" id="TIGR01356">
    <property type="entry name" value="aroA"/>
    <property type="match status" value="1"/>
</dbReference>
<feature type="binding site" evidence="7">
    <location>
        <position position="30"/>
    </location>
    <ligand>
        <name>3-phosphoshikimate</name>
        <dbReference type="ChEBI" id="CHEBI:145989"/>
    </ligand>
</feature>
<dbReference type="GO" id="GO:0005737">
    <property type="term" value="C:cytoplasm"/>
    <property type="evidence" value="ECO:0007669"/>
    <property type="project" value="UniProtKB-SubCell"/>
</dbReference>
<organism evidence="9 10">
    <name type="scientific">Anthropogastromicrobium aceti</name>
    <dbReference type="NCBI Taxonomy" id="2981768"/>
    <lineage>
        <taxon>Bacteria</taxon>
        <taxon>Bacillati</taxon>
        <taxon>Bacillota</taxon>
        <taxon>Clostridia</taxon>
        <taxon>Lachnospirales</taxon>
        <taxon>Lachnospiraceae</taxon>
        <taxon>Anthropogastromicrobium</taxon>
    </lineage>
</organism>